<feature type="region of interest" description="Disordered" evidence="5">
    <location>
        <begin position="397"/>
        <end position="552"/>
    </location>
</feature>
<feature type="domain" description="Major facilitator superfamily (MFS) profile" evidence="7">
    <location>
        <begin position="88"/>
        <end position="882"/>
    </location>
</feature>
<dbReference type="InterPro" id="IPR005828">
    <property type="entry name" value="MFS_sugar_transport-like"/>
</dbReference>
<evidence type="ECO:0000313" key="9">
    <source>
        <dbReference type="Proteomes" id="UP000265515"/>
    </source>
</evidence>
<feature type="transmembrane region" description="Helical" evidence="6">
    <location>
        <begin position="757"/>
        <end position="781"/>
    </location>
</feature>
<evidence type="ECO:0000256" key="3">
    <source>
        <dbReference type="ARBA" id="ARBA00022989"/>
    </source>
</evidence>
<dbReference type="Gramene" id="GBG75492">
    <property type="protein sequence ID" value="GBG75492"/>
    <property type="gene ID" value="CBR_g20123"/>
</dbReference>
<reference evidence="8 9" key="1">
    <citation type="journal article" date="2018" name="Cell">
        <title>The Chara Genome: Secondary Complexity and Implications for Plant Terrestrialization.</title>
        <authorList>
            <person name="Nishiyama T."/>
            <person name="Sakayama H."/>
            <person name="Vries J.D."/>
            <person name="Buschmann H."/>
            <person name="Saint-Marcoux D."/>
            <person name="Ullrich K.K."/>
            <person name="Haas F.B."/>
            <person name="Vanderstraeten L."/>
            <person name="Becker D."/>
            <person name="Lang D."/>
            <person name="Vosolsobe S."/>
            <person name="Rombauts S."/>
            <person name="Wilhelmsson P.K.I."/>
            <person name="Janitza P."/>
            <person name="Kern R."/>
            <person name="Heyl A."/>
            <person name="Rumpler F."/>
            <person name="Villalobos L.I.A.C."/>
            <person name="Clay J.M."/>
            <person name="Skokan R."/>
            <person name="Toyoda A."/>
            <person name="Suzuki Y."/>
            <person name="Kagoshima H."/>
            <person name="Schijlen E."/>
            <person name="Tajeshwar N."/>
            <person name="Catarino B."/>
            <person name="Hetherington A.J."/>
            <person name="Saltykova A."/>
            <person name="Bonnot C."/>
            <person name="Breuninger H."/>
            <person name="Symeonidi A."/>
            <person name="Radhakrishnan G.V."/>
            <person name="Van Nieuwerburgh F."/>
            <person name="Deforce D."/>
            <person name="Chang C."/>
            <person name="Karol K.G."/>
            <person name="Hedrich R."/>
            <person name="Ulvskov P."/>
            <person name="Glockner G."/>
            <person name="Delwiche C.F."/>
            <person name="Petrasek J."/>
            <person name="Van de Peer Y."/>
            <person name="Friml J."/>
            <person name="Beilby M."/>
            <person name="Dolan L."/>
            <person name="Kohara Y."/>
            <person name="Sugano S."/>
            <person name="Fujiyama A."/>
            <person name="Delaux P.-M."/>
            <person name="Quint M."/>
            <person name="TheiBen G."/>
            <person name="Hagemann M."/>
            <person name="Harholt J."/>
            <person name="Dunand C."/>
            <person name="Zachgo S."/>
            <person name="Langdale J."/>
            <person name="Maumus F."/>
            <person name="Straeten D.V.D."/>
            <person name="Gould S.B."/>
            <person name="Rensing S.A."/>
        </authorList>
    </citation>
    <scope>NUCLEOTIDE SEQUENCE [LARGE SCALE GENOMIC DNA]</scope>
    <source>
        <strain evidence="8 9">S276</strain>
    </source>
</reference>
<dbReference type="PROSITE" id="PS50850">
    <property type="entry name" value="MFS"/>
    <property type="match status" value="1"/>
</dbReference>
<feature type="region of interest" description="Disordered" evidence="5">
    <location>
        <begin position="573"/>
        <end position="593"/>
    </location>
</feature>
<dbReference type="SUPFAM" id="SSF103473">
    <property type="entry name" value="MFS general substrate transporter"/>
    <property type="match status" value="1"/>
</dbReference>
<evidence type="ECO:0000256" key="1">
    <source>
        <dbReference type="ARBA" id="ARBA00004141"/>
    </source>
</evidence>
<comment type="caution">
    <text evidence="8">The sequence shown here is derived from an EMBL/GenBank/DDBJ whole genome shotgun (WGS) entry which is preliminary data.</text>
</comment>
<feature type="transmembrane region" description="Helical" evidence="6">
    <location>
        <begin position="696"/>
        <end position="716"/>
    </location>
</feature>
<dbReference type="EMBL" id="BFEA01000225">
    <property type="protein sequence ID" value="GBG75492.1"/>
    <property type="molecule type" value="Genomic_DNA"/>
</dbReference>
<feature type="region of interest" description="Disordered" evidence="5">
    <location>
        <begin position="605"/>
        <end position="625"/>
    </location>
</feature>
<protein>
    <recommendedName>
        <fullName evidence="7">Major facilitator superfamily (MFS) profile domain-containing protein</fullName>
    </recommendedName>
</protein>
<sequence>MVDDMPAASDESDEDVETALGDLQAVFHGRQENPDLAPHMPSEKQGYRQRQLFPKGENAGRDTTRQALTVDQMLERHVGQLGRGQLCQFFVLNLAWILKAIHTFVIIFSDLEPDWSCVGGGGGGGAGALTTSYTADLLTTSAAVSIPSPASLSSSTWMTACNSSAASSSAYCQLPRAQWNWTNPERSTISDLGMFCDRNYQVGLSQSIFFLGFLVGAGFFGTVSDGSMGRKRTMLLACAIAGVSGLVTAASPNFIAYVILRHITGIGTAGITLNAFTLSMEMIGPKRRGKAGTLARSFLGIGIMLLPLIAFLCADSWRLLYVVSSVPSLFFVLLSAIAANESPRWLLVHGRTEKAMAILRSLARRNGRRIPHNVTLKEPECKGGMVAKGMVGRKGGEDLYGSGSGRTSDGGESCSSSADSDSGDDESGTIGIDESGLICGDGGDSRAAGAMAPKVGHPDGERKKAGRDRWKGSSIGDRGWSEKVADIHAGGGDHSLNGKEGTDDDHGDGEPHSLSVSTTTVSTEPPSKSSSSSSSSSSSTLSTPRSLEDGRGALAPMGEHVYRGGAAGSVGGPVELSAEGARGAPAPGGGAKELLEGARGAAAPMGHLDLQDGMSSPGSKSAVEGSNGAKVSAFRDVKVLQQQKNVLERIVMPGGGVDNALTLEPAAKAGGKKKRKGRGGGGGRGAWRDVFKRWEILKRLICITYIGFSASIAYYTSCLNIGNLGSNIYLSTVFNGLAEVPAYFLTTVLVNRRGHRFLLFDGLVLSGTCSIIVASMSTVVGRDIPKASNDADAIARLVIALMGKFGIAYTYNMMDLITTELFPTAVRNVAYATGSQSAQVGGAIATYIALLGRKSSVVPSIMVGLMSLSAAVVSLFLPETLHQPLYETVEEVPASVPLGQSLQQMVTCGGSIACHNY</sequence>
<evidence type="ECO:0000256" key="5">
    <source>
        <dbReference type="SAM" id="MobiDB-lite"/>
    </source>
</evidence>
<organism evidence="8 9">
    <name type="scientific">Chara braunii</name>
    <name type="common">Braun's stonewort</name>
    <dbReference type="NCBI Taxonomy" id="69332"/>
    <lineage>
        <taxon>Eukaryota</taxon>
        <taxon>Viridiplantae</taxon>
        <taxon>Streptophyta</taxon>
        <taxon>Charophyceae</taxon>
        <taxon>Charales</taxon>
        <taxon>Characeae</taxon>
        <taxon>Chara</taxon>
    </lineage>
</organism>
<dbReference type="GO" id="GO:0022857">
    <property type="term" value="F:transmembrane transporter activity"/>
    <property type="evidence" value="ECO:0007669"/>
    <property type="project" value="InterPro"/>
</dbReference>
<dbReference type="PANTHER" id="PTHR24064">
    <property type="entry name" value="SOLUTE CARRIER FAMILY 22 MEMBER"/>
    <property type="match status" value="1"/>
</dbReference>
<feature type="transmembrane region" description="Helical" evidence="6">
    <location>
        <begin position="319"/>
        <end position="339"/>
    </location>
</feature>
<dbReference type="STRING" id="69332.A0A388KZT1"/>
<name>A0A388KZT1_CHABU</name>
<feature type="compositionally biased region" description="Basic and acidic residues" evidence="5">
    <location>
        <begin position="456"/>
        <end position="471"/>
    </location>
</feature>
<evidence type="ECO:0000259" key="7">
    <source>
        <dbReference type="PROSITE" id="PS50850"/>
    </source>
</evidence>
<feature type="compositionally biased region" description="Low complexity" evidence="5">
    <location>
        <begin position="410"/>
        <end position="420"/>
    </location>
</feature>
<feature type="compositionally biased region" description="Low complexity" evidence="5">
    <location>
        <begin position="513"/>
        <end position="545"/>
    </location>
</feature>
<feature type="transmembrane region" description="Helical" evidence="6">
    <location>
        <begin position="204"/>
        <end position="223"/>
    </location>
</feature>
<dbReference type="Proteomes" id="UP000265515">
    <property type="component" value="Unassembled WGS sequence"/>
</dbReference>
<accession>A0A388KZT1</accession>
<feature type="transmembrane region" description="Helical" evidence="6">
    <location>
        <begin position="728"/>
        <end position="750"/>
    </location>
</feature>
<gene>
    <name evidence="8" type="ORF">CBR_g20123</name>
</gene>
<dbReference type="Pfam" id="PF00083">
    <property type="entry name" value="Sugar_tr"/>
    <property type="match status" value="2"/>
</dbReference>
<feature type="transmembrane region" description="Helical" evidence="6">
    <location>
        <begin position="793"/>
        <end position="811"/>
    </location>
</feature>
<dbReference type="Gene3D" id="1.20.1250.20">
    <property type="entry name" value="MFS general substrate transporter like domains"/>
    <property type="match status" value="2"/>
</dbReference>
<keyword evidence="2 6" id="KW-0812">Transmembrane</keyword>
<feature type="transmembrane region" description="Helical" evidence="6">
    <location>
        <begin position="266"/>
        <end position="283"/>
    </location>
</feature>
<evidence type="ECO:0000256" key="4">
    <source>
        <dbReference type="ARBA" id="ARBA00023136"/>
    </source>
</evidence>
<comment type="subcellular location">
    <subcellularLocation>
        <location evidence="1">Membrane</location>
        <topology evidence="1">Multi-pass membrane protein</topology>
    </subcellularLocation>
</comment>
<feature type="transmembrane region" description="Helical" evidence="6">
    <location>
        <begin position="295"/>
        <end position="313"/>
    </location>
</feature>
<keyword evidence="9" id="KW-1185">Reference proteome</keyword>
<keyword evidence="4 6" id="KW-0472">Membrane</keyword>
<keyword evidence="3 6" id="KW-1133">Transmembrane helix</keyword>
<evidence type="ECO:0000256" key="6">
    <source>
        <dbReference type="SAM" id="Phobius"/>
    </source>
</evidence>
<dbReference type="OMA" id="GNATEGC"/>
<dbReference type="AlphaFoldDB" id="A0A388KZT1"/>
<dbReference type="InterPro" id="IPR020846">
    <property type="entry name" value="MFS_dom"/>
</dbReference>
<dbReference type="OrthoDB" id="3936150at2759"/>
<dbReference type="InterPro" id="IPR036259">
    <property type="entry name" value="MFS_trans_sf"/>
</dbReference>
<feature type="transmembrane region" description="Helical" evidence="6">
    <location>
        <begin position="235"/>
        <end position="260"/>
    </location>
</feature>
<evidence type="ECO:0000256" key="2">
    <source>
        <dbReference type="ARBA" id="ARBA00022692"/>
    </source>
</evidence>
<dbReference type="GO" id="GO:0016020">
    <property type="term" value="C:membrane"/>
    <property type="evidence" value="ECO:0007669"/>
    <property type="project" value="UniProtKB-SubCell"/>
</dbReference>
<feature type="transmembrane region" description="Helical" evidence="6">
    <location>
        <begin position="857"/>
        <end position="877"/>
    </location>
</feature>
<evidence type="ECO:0000313" key="8">
    <source>
        <dbReference type="EMBL" id="GBG75492.1"/>
    </source>
</evidence>
<proteinExistence type="predicted"/>